<dbReference type="Pfam" id="PF04832">
    <property type="entry name" value="SOUL"/>
    <property type="match status" value="1"/>
</dbReference>
<dbReference type="InterPro" id="IPR006917">
    <property type="entry name" value="SOUL_heme-bd"/>
</dbReference>
<reference evidence="2" key="1">
    <citation type="journal article" date="2019" name="Int. J. Syst. Evol. Microbiol.">
        <title>The Global Catalogue of Microorganisms (GCM) 10K type strain sequencing project: providing services to taxonomists for standard genome sequencing and annotation.</title>
        <authorList>
            <consortium name="The Broad Institute Genomics Platform"/>
            <consortium name="The Broad Institute Genome Sequencing Center for Infectious Disease"/>
            <person name="Wu L."/>
            <person name="Ma J."/>
        </authorList>
    </citation>
    <scope>NUCLEOTIDE SEQUENCE [LARGE SCALE GENOMIC DNA]</scope>
    <source>
        <strain evidence="2">CCUG 57942</strain>
    </source>
</reference>
<name>A0ABW4Z7Z3_9BACT</name>
<dbReference type="PANTHER" id="PTHR11220:SF1">
    <property type="entry name" value="HEME-BINDING PROTEIN 2"/>
    <property type="match status" value="1"/>
</dbReference>
<dbReference type="PANTHER" id="PTHR11220">
    <property type="entry name" value="HEME-BINDING PROTEIN-RELATED"/>
    <property type="match status" value="1"/>
</dbReference>
<comment type="caution">
    <text evidence="1">The sequence shown here is derived from an EMBL/GenBank/DDBJ whole genome shotgun (WGS) entry which is preliminary data.</text>
</comment>
<dbReference type="Gene3D" id="3.20.80.10">
    <property type="entry name" value="Regulatory factor, effector binding domain"/>
    <property type="match status" value="1"/>
</dbReference>
<dbReference type="InterPro" id="IPR011256">
    <property type="entry name" value="Reg_factor_effector_dom_sf"/>
</dbReference>
<proteinExistence type="predicted"/>
<evidence type="ECO:0000313" key="1">
    <source>
        <dbReference type="EMBL" id="MFD2157812.1"/>
    </source>
</evidence>
<dbReference type="Proteomes" id="UP001597389">
    <property type="component" value="Unassembled WGS sequence"/>
</dbReference>
<organism evidence="1 2">
    <name type="scientific">Rubritalea tangerina</name>
    <dbReference type="NCBI Taxonomy" id="430798"/>
    <lineage>
        <taxon>Bacteria</taxon>
        <taxon>Pseudomonadati</taxon>
        <taxon>Verrucomicrobiota</taxon>
        <taxon>Verrucomicrobiia</taxon>
        <taxon>Verrucomicrobiales</taxon>
        <taxon>Rubritaleaceae</taxon>
        <taxon>Rubritalea</taxon>
    </lineage>
</organism>
<dbReference type="RefSeq" id="WP_377177381.1">
    <property type="nucleotide sequence ID" value="NZ_JBHUJB010000013.1"/>
</dbReference>
<gene>
    <name evidence="1" type="ORF">ACFSW8_02750</name>
</gene>
<evidence type="ECO:0000313" key="2">
    <source>
        <dbReference type="Proteomes" id="UP001597389"/>
    </source>
</evidence>
<dbReference type="EMBL" id="JBHUJB010000013">
    <property type="protein sequence ID" value="MFD2157812.1"/>
    <property type="molecule type" value="Genomic_DNA"/>
</dbReference>
<protein>
    <submittedName>
        <fullName evidence="1">SOUL family heme-binding protein</fullName>
    </submittedName>
</protein>
<dbReference type="SUPFAM" id="SSF55136">
    <property type="entry name" value="Probable bacterial effector-binding domain"/>
    <property type="match status" value="1"/>
</dbReference>
<sequence>MQWKPTVMTAAVIGTTFVSASAIEKPAYESLKKDGKFELRQYGELHIVTATMTSENQRNQAFRKLAGYIGQQNDRQQKIAMTAPVLIDGVEQAMQKQAGVVKMSFVIPQAVVKAGIPKPTDNTISLSKVKGGKFAVTSFKSSNSEKARKDALEKLRVWMAGEKLKEVGEPSFAFYNPPWIPQMFRTNEVWVRVK</sequence>
<accession>A0ABW4Z7Z3</accession>
<keyword evidence="2" id="KW-1185">Reference proteome</keyword>